<dbReference type="PANTHER" id="PTHR35535:SF1">
    <property type="entry name" value="HEAT SHOCK PROTEIN HSLJ"/>
    <property type="match status" value="1"/>
</dbReference>
<dbReference type="PROSITE" id="PS51257">
    <property type="entry name" value="PROKAR_LIPOPROTEIN"/>
    <property type="match status" value="1"/>
</dbReference>
<dbReference type="InterPro" id="IPR005184">
    <property type="entry name" value="DUF306_Meta_HslJ"/>
</dbReference>
<keyword evidence="1" id="KW-0732">Signal</keyword>
<proteinExistence type="predicted"/>
<dbReference type="Gene3D" id="2.40.128.270">
    <property type="match status" value="1"/>
</dbReference>
<feature type="domain" description="DUF306" evidence="2">
    <location>
        <begin position="42"/>
        <end position="143"/>
    </location>
</feature>
<evidence type="ECO:0000313" key="3">
    <source>
        <dbReference type="EMBL" id="TYK64884.1"/>
    </source>
</evidence>
<dbReference type="InterPro" id="IPR053147">
    <property type="entry name" value="Hsp_HslJ-like"/>
</dbReference>
<dbReference type="Proteomes" id="UP000815846">
    <property type="component" value="Unassembled WGS sequence"/>
</dbReference>
<organism evidence="3 4">
    <name type="scientific">Colwellia echini</name>
    <dbReference type="NCBI Taxonomy" id="1982103"/>
    <lineage>
        <taxon>Bacteria</taxon>
        <taxon>Pseudomonadati</taxon>
        <taxon>Pseudomonadota</taxon>
        <taxon>Gammaproteobacteria</taxon>
        <taxon>Alteromonadales</taxon>
        <taxon>Colwelliaceae</taxon>
        <taxon>Colwellia</taxon>
    </lineage>
</organism>
<evidence type="ECO:0000256" key="1">
    <source>
        <dbReference type="SAM" id="SignalP"/>
    </source>
</evidence>
<evidence type="ECO:0000313" key="4">
    <source>
        <dbReference type="Proteomes" id="UP000815846"/>
    </source>
</evidence>
<feature type="chain" id="PRO_5046288463" evidence="1">
    <location>
        <begin position="31"/>
        <end position="150"/>
    </location>
</feature>
<reference evidence="3 4" key="1">
    <citation type="submission" date="2019-08" db="EMBL/GenBank/DDBJ databases">
        <title>Microbe sample from Colwellia echini.</title>
        <authorList>
            <person name="Christiansen L."/>
            <person name="Pathiraja D."/>
            <person name="Schultz-Johansen M."/>
            <person name="Choi I.-G."/>
            <person name="Stougaard P."/>
        </authorList>
    </citation>
    <scope>NUCLEOTIDE SEQUENCE [LARGE SCALE GENOMIC DNA]</scope>
    <source>
        <strain evidence="3 4">A3</strain>
    </source>
</reference>
<protein>
    <submittedName>
        <fullName evidence="3">META domain-containing protein</fullName>
    </submittedName>
</protein>
<name>A0ABY3MUT3_9GAMM</name>
<dbReference type="Pfam" id="PF03724">
    <property type="entry name" value="META"/>
    <property type="match status" value="1"/>
</dbReference>
<dbReference type="PANTHER" id="PTHR35535">
    <property type="entry name" value="HEAT SHOCK PROTEIN HSLJ"/>
    <property type="match status" value="1"/>
</dbReference>
<keyword evidence="4" id="KW-1185">Reference proteome</keyword>
<dbReference type="EMBL" id="PJAI02000016">
    <property type="protein sequence ID" value="TYK64884.1"/>
    <property type="molecule type" value="Genomic_DNA"/>
</dbReference>
<comment type="caution">
    <text evidence="3">The sequence shown here is derived from an EMBL/GenBank/DDBJ whole genome shotgun (WGS) entry which is preliminary data.</text>
</comment>
<gene>
    <name evidence="3" type="ORF">CWS31_013020</name>
</gene>
<accession>A0ABY3MUT3</accession>
<evidence type="ECO:0000259" key="2">
    <source>
        <dbReference type="Pfam" id="PF03724"/>
    </source>
</evidence>
<dbReference type="RefSeq" id="WP_101342755.1">
    <property type="nucleotide sequence ID" value="NZ_PJAI02000016.1"/>
</dbReference>
<feature type="signal peptide" evidence="1">
    <location>
        <begin position="1"/>
        <end position="30"/>
    </location>
</feature>
<sequence>MKNNITKLSTKSLKSLLLLASLSTVLTACSNNTATLPLDEELPGMWTVESINDSPTIKDSKVDLKFTAENQLSGSASCNNFSTGYTIENNTLTIGQMAVTRKMCLPALMDQESSVLQALSKVKRFALNNGQLSLFDQQGVVQLKARRTKS</sequence>
<dbReference type="InterPro" id="IPR038670">
    <property type="entry name" value="HslJ-like_sf"/>
</dbReference>